<dbReference type="Proteomes" id="UP000238327">
    <property type="component" value="Chromosome"/>
</dbReference>
<dbReference type="AlphaFoldDB" id="A0A2R3QMX3"/>
<name>A0A2R3QMX3_ECTME</name>
<evidence type="ECO:0000313" key="2">
    <source>
        <dbReference type="Proteomes" id="UP000238327"/>
    </source>
</evidence>
<protein>
    <submittedName>
        <fullName evidence="1">Uncharacterized protein</fullName>
    </submittedName>
</protein>
<gene>
    <name evidence="1" type="ORF">C7A17_09935</name>
</gene>
<evidence type="ECO:0000313" key="1">
    <source>
        <dbReference type="EMBL" id="AVO53072.1"/>
    </source>
</evidence>
<proteinExistence type="predicted"/>
<organism evidence="1 2">
    <name type="scientific">Ectopseudomonas mendocina</name>
    <name type="common">Pseudomonas mendocina</name>
    <dbReference type="NCBI Taxonomy" id="300"/>
    <lineage>
        <taxon>Bacteria</taxon>
        <taxon>Pseudomonadati</taxon>
        <taxon>Pseudomonadota</taxon>
        <taxon>Gammaproteobacteria</taxon>
        <taxon>Pseudomonadales</taxon>
        <taxon>Pseudomonadaceae</taxon>
        <taxon>Ectopseudomonas</taxon>
    </lineage>
</organism>
<dbReference type="EMBL" id="CP027657">
    <property type="protein sequence ID" value="AVO53072.1"/>
    <property type="molecule type" value="Genomic_DNA"/>
</dbReference>
<sequence length="66" mass="7237">MVEFKRYPERIGKTDKGLQRNFHDAFVADIALAGELSVGCAMRTARMPQYKVGAHGAPYAGPIVTQ</sequence>
<reference evidence="1 2" key="1">
    <citation type="submission" date="2018-03" db="EMBL/GenBank/DDBJ databases">
        <title>Complete genome sequence and methylome analysis of Pseudomonas mendocina NEB 698.</title>
        <authorList>
            <person name="Morgan R.D."/>
        </authorList>
    </citation>
    <scope>NUCLEOTIDE SEQUENCE [LARGE SCALE GENOMIC DNA]</scope>
    <source>
        <strain evidence="1 2">NEB698</strain>
    </source>
</reference>
<accession>A0A2R3QMX3</accession>